<gene>
    <name evidence="1" type="ORF">FRY97_18615</name>
</gene>
<dbReference type="OrthoDB" id="1490529at2"/>
<proteinExistence type="predicted"/>
<dbReference type="Proteomes" id="UP000321580">
    <property type="component" value="Unassembled WGS sequence"/>
</dbReference>
<dbReference type="AlphaFoldDB" id="A0A5C6RHX9"/>
<comment type="caution">
    <text evidence="1">The sequence shown here is derived from an EMBL/GenBank/DDBJ whole genome shotgun (WGS) entry which is preliminary data.</text>
</comment>
<evidence type="ECO:0000313" key="1">
    <source>
        <dbReference type="EMBL" id="TXB61559.1"/>
    </source>
</evidence>
<sequence>MPKKAKDIFVICPFQVFTQPLSMLQIEKAIKLMDDFHFEVFRTYVKNRSKRSYYPLALIDVISRDARVAQDSEELYRKTYGETAPDERAMKKLFQLAHYTFRLTSFLAVNYPDYLQHNVTRVQHFFNTGQPEEAANLLSMALEIAEKIEDHDTELKLRSISMQKEVLQESARQARPHHERIAQLLGWKQDLNSLLLHLHNYFNAKGKPEQDMQLQPHLDFFSQYFEHEVFALRIISRFGACYARYYVKSRSFYSKGTLQELQAIERELQ</sequence>
<dbReference type="EMBL" id="VOOR01000054">
    <property type="protein sequence ID" value="TXB61559.1"/>
    <property type="molecule type" value="Genomic_DNA"/>
</dbReference>
<keyword evidence="2" id="KW-1185">Reference proteome</keyword>
<accession>A0A5C6RHX9</accession>
<protein>
    <submittedName>
        <fullName evidence="1">Uncharacterized protein</fullName>
    </submittedName>
</protein>
<evidence type="ECO:0000313" key="2">
    <source>
        <dbReference type="Proteomes" id="UP000321580"/>
    </source>
</evidence>
<name>A0A5C6RHX9_9BACT</name>
<organism evidence="1 2">
    <name type="scientific">Phaeodactylibacter luteus</name>
    <dbReference type="NCBI Taxonomy" id="1564516"/>
    <lineage>
        <taxon>Bacteria</taxon>
        <taxon>Pseudomonadati</taxon>
        <taxon>Bacteroidota</taxon>
        <taxon>Saprospiria</taxon>
        <taxon>Saprospirales</taxon>
        <taxon>Haliscomenobacteraceae</taxon>
        <taxon>Phaeodactylibacter</taxon>
    </lineage>
</organism>
<feature type="non-terminal residue" evidence="1">
    <location>
        <position position="269"/>
    </location>
</feature>
<reference evidence="1 2" key="1">
    <citation type="submission" date="2019-08" db="EMBL/GenBank/DDBJ databases">
        <title>Genome of Phaeodactylibacter luteus.</title>
        <authorList>
            <person name="Bowman J.P."/>
        </authorList>
    </citation>
    <scope>NUCLEOTIDE SEQUENCE [LARGE SCALE GENOMIC DNA]</scope>
    <source>
        <strain evidence="1 2">KCTC 42180</strain>
    </source>
</reference>
<dbReference type="RefSeq" id="WP_147169080.1">
    <property type="nucleotide sequence ID" value="NZ_VOOR01000054.1"/>
</dbReference>